<dbReference type="InterPro" id="IPR043129">
    <property type="entry name" value="ATPase_NBD"/>
</dbReference>
<dbReference type="Proteomes" id="UP001431532">
    <property type="component" value="Unassembled WGS sequence"/>
</dbReference>
<dbReference type="EMBL" id="JASCXW010000005">
    <property type="protein sequence ID" value="MDI6452527.1"/>
    <property type="molecule type" value="Genomic_DNA"/>
</dbReference>
<dbReference type="PANTHER" id="PTHR21060">
    <property type="entry name" value="ACETATE KINASE"/>
    <property type="match status" value="1"/>
</dbReference>
<dbReference type="GO" id="GO:0005737">
    <property type="term" value="C:cytoplasm"/>
    <property type="evidence" value="ECO:0007669"/>
    <property type="project" value="UniProtKB-SubCell"/>
</dbReference>
<dbReference type="GO" id="GO:0006085">
    <property type="term" value="P:acetyl-CoA biosynthetic process"/>
    <property type="evidence" value="ECO:0007669"/>
    <property type="project" value="UniProtKB-UniRule"/>
</dbReference>
<feature type="site" description="Transition state stabilizer" evidence="7">
    <location>
        <position position="177"/>
    </location>
</feature>
<feature type="binding site" evidence="7">
    <location>
        <begin position="203"/>
        <end position="207"/>
    </location>
    <ligand>
        <name>ATP</name>
        <dbReference type="ChEBI" id="CHEBI:30616"/>
    </ligand>
</feature>
<evidence type="ECO:0000256" key="6">
    <source>
        <dbReference type="ARBA" id="ARBA00022840"/>
    </source>
</evidence>
<dbReference type="AlphaFoldDB" id="A0AAW6U3Q6"/>
<dbReference type="SUPFAM" id="SSF53067">
    <property type="entry name" value="Actin-like ATPase domain"/>
    <property type="match status" value="2"/>
</dbReference>
<comment type="catalytic activity">
    <reaction evidence="7">
        <text>acetate + ATP = acetyl phosphate + ADP</text>
        <dbReference type="Rhea" id="RHEA:11352"/>
        <dbReference type="ChEBI" id="CHEBI:22191"/>
        <dbReference type="ChEBI" id="CHEBI:30089"/>
        <dbReference type="ChEBI" id="CHEBI:30616"/>
        <dbReference type="ChEBI" id="CHEBI:456216"/>
        <dbReference type="EC" id="2.7.2.1"/>
    </reaction>
</comment>
<dbReference type="InterPro" id="IPR004372">
    <property type="entry name" value="Ac/propionate_kinase"/>
</dbReference>
<dbReference type="CDD" id="cd24010">
    <property type="entry name" value="ASKHA_NBD_AcK_PK"/>
    <property type="match status" value="1"/>
</dbReference>
<evidence type="ECO:0000256" key="2">
    <source>
        <dbReference type="ARBA" id="ARBA00022679"/>
    </source>
</evidence>
<keyword evidence="5 7" id="KW-0418">Kinase</keyword>
<keyword evidence="10" id="KW-1185">Reference proteome</keyword>
<keyword evidence="7" id="KW-0460">Magnesium</keyword>
<organism evidence="9 10">
    <name type="scientific">Peloplasma aerotolerans</name>
    <dbReference type="NCBI Taxonomy" id="3044389"/>
    <lineage>
        <taxon>Bacteria</taxon>
        <taxon>Bacillati</taxon>
        <taxon>Mycoplasmatota</taxon>
        <taxon>Mollicutes</taxon>
        <taxon>Acholeplasmatales</taxon>
        <taxon>Acholeplasmataceae</taxon>
        <taxon>Peloplasma</taxon>
    </lineage>
</organism>
<evidence type="ECO:0000256" key="1">
    <source>
        <dbReference type="ARBA" id="ARBA00008748"/>
    </source>
</evidence>
<dbReference type="PRINTS" id="PR00471">
    <property type="entry name" value="ACETATEKNASE"/>
</dbReference>
<keyword evidence="7" id="KW-0963">Cytoplasm</keyword>
<sequence length="392" mass="43145">MKILAVNAGSSSLKFQLLEMPDEMVITSGIVERIGYDNAEFTIKVNDKKVTEKLEIKNHKVAVHLVVEGLIKHKIIKSLDEIKGVGHRVVQGGELFKDSAIITDEVVEKIKSLNDLAPLHNPANITGIQAFREALPDVIQVAVFDTTFHQTMNELAYLYAAPYEWYKKYGVRKYGFHGTSHQYVSERAAELLDNPNAKIIVCHLGNGASLCAVDGGKSVDTSMGLTPLEGIPMGTRSGNVDPAVLMLIAAKENKTYAEVLDDLNKKSGYLGVSGISNDSRDIIDNMNKGDYRSMLAHKIQIKRIADYIGSYYVYMGGLDAIVFTAGIGENSPEIRKGILEAISVLGVTVDEEQNSKRGERMVSTSDSRVKAFIIPTNEEVMIAREVIRLENL</sequence>
<dbReference type="HAMAP" id="MF_00020">
    <property type="entry name" value="Acetate_kinase"/>
    <property type="match status" value="1"/>
</dbReference>
<dbReference type="GO" id="GO:0000287">
    <property type="term" value="F:magnesium ion binding"/>
    <property type="evidence" value="ECO:0007669"/>
    <property type="project" value="UniProtKB-UniRule"/>
</dbReference>
<dbReference type="GO" id="GO:0008776">
    <property type="term" value="F:acetate kinase activity"/>
    <property type="evidence" value="ECO:0007669"/>
    <property type="project" value="UniProtKB-UniRule"/>
</dbReference>
<comment type="similarity">
    <text evidence="1 7 8">Belongs to the acetokinase family.</text>
</comment>
<comment type="caution">
    <text evidence="9">The sequence shown here is derived from an EMBL/GenBank/DDBJ whole genome shotgun (WGS) entry which is preliminary data.</text>
</comment>
<protein>
    <recommendedName>
        <fullName evidence="7">Acetate kinase</fullName>
        <ecNumber evidence="7">2.7.2.1</ecNumber>
    </recommendedName>
    <alternativeName>
        <fullName evidence="7">Acetokinase</fullName>
    </alternativeName>
</protein>
<keyword evidence="4 7" id="KW-0547">Nucleotide-binding</keyword>
<keyword evidence="2 7" id="KW-0808">Transferase</keyword>
<evidence type="ECO:0000256" key="4">
    <source>
        <dbReference type="ARBA" id="ARBA00022741"/>
    </source>
</evidence>
<dbReference type="PANTHER" id="PTHR21060:SF15">
    <property type="entry name" value="ACETATE KINASE-RELATED"/>
    <property type="match status" value="1"/>
</dbReference>
<dbReference type="InterPro" id="IPR000890">
    <property type="entry name" value="Aliphatic_acid_kin_short-chain"/>
</dbReference>
<evidence type="ECO:0000256" key="3">
    <source>
        <dbReference type="ARBA" id="ARBA00022723"/>
    </source>
</evidence>
<keyword evidence="6 7" id="KW-0067">ATP-binding</keyword>
<dbReference type="GO" id="GO:0005524">
    <property type="term" value="F:ATP binding"/>
    <property type="evidence" value="ECO:0007669"/>
    <property type="project" value="UniProtKB-KW"/>
</dbReference>
<comment type="cofactor">
    <cofactor evidence="7">
        <name>Mg(2+)</name>
        <dbReference type="ChEBI" id="CHEBI:18420"/>
    </cofactor>
    <cofactor evidence="7">
        <name>Mn(2+)</name>
        <dbReference type="ChEBI" id="CHEBI:29035"/>
    </cofactor>
    <text evidence="7">Mg(2+). Can also accept Mn(2+).</text>
</comment>
<proteinExistence type="inferred from homology"/>
<feature type="active site" description="Proton donor/acceptor" evidence="7">
    <location>
        <position position="145"/>
    </location>
</feature>
<dbReference type="NCBIfam" id="TIGR00016">
    <property type="entry name" value="ackA"/>
    <property type="match status" value="1"/>
</dbReference>
<dbReference type="RefSeq" id="WP_282838942.1">
    <property type="nucleotide sequence ID" value="NZ_JASCXW010000005.1"/>
</dbReference>
<feature type="site" description="Transition state stabilizer" evidence="7">
    <location>
        <position position="236"/>
    </location>
</feature>
<feature type="binding site" evidence="7">
    <location>
        <position position="14"/>
    </location>
    <ligand>
        <name>ATP</name>
        <dbReference type="ChEBI" id="CHEBI:30616"/>
    </ligand>
</feature>
<feature type="binding site" evidence="7">
    <location>
        <begin position="278"/>
        <end position="280"/>
    </location>
    <ligand>
        <name>ATP</name>
        <dbReference type="ChEBI" id="CHEBI:30616"/>
    </ligand>
</feature>
<feature type="binding site" evidence="7">
    <location>
        <position position="7"/>
    </location>
    <ligand>
        <name>Mg(2+)</name>
        <dbReference type="ChEBI" id="CHEBI:18420"/>
    </ligand>
</feature>
<comment type="subcellular location">
    <subcellularLocation>
        <location evidence="7">Cytoplasm</location>
    </subcellularLocation>
</comment>
<evidence type="ECO:0000256" key="8">
    <source>
        <dbReference type="RuleBase" id="RU003835"/>
    </source>
</evidence>
<comment type="subunit">
    <text evidence="7">Homodimer.</text>
</comment>
<feature type="binding site" evidence="7">
    <location>
        <position position="88"/>
    </location>
    <ligand>
        <name>substrate</name>
    </ligand>
</feature>
<dbReference type="Gene3D" id="3.30.420.40">
    <property type="match status" value="2"/>
</dbReference>
<name>A0AAW6U3Q6_9MOLU</name>
<evidence type="ECO:0000256" key="5">
    <source>
        <dbReference type="ARBA" id="ARBA00022777"/>
    </source>
</evidence>
<feature type="binding site" evidence="7">
    <location>
        <begin position="326"/>
        <end position="330"/>
    </location>
    <ligand>
        <name>ATP</name>
        <dbReference type="ChEBI" id="CHEBI:30616"/>
    </ligand>
</feature>
<keyword evidence="3 7" id="KW-0479">Metal-binding</keyword>
<comment type="function">
    <text evidence="7">Catalyzes the formation of acetyl phosphate from acetate and ATP. Can also catalyze the reverse reaction.</text>
</comment>
<evidence type="ECO:0000256" key="7">
    <source>
        <dbReference type="HAMAP-Rule" id="MF_00020"/>
    </source>
</evidence>
<evidence type="ECO:0000313" key="9">
    <source>
        <dbReference type="EMBL" id="MDI6452527.1"/>
    </source>
</evidence>
<evidence type="ECO:0000313" key="10">
    <source>
        <dbReference type="Proteomes" id="UP001431532"/>
    </source>
</evidence>
<gene>
    <name evidence="7" type="primary">ackA</name>
    <name evidence="9" type="ORF">QJ521_03020</name>
</gene>
<dbReference type="EC" id="2.7.2.1" evidence="7"/>
<reference evidence="9" key="1">
    <citation type="submission" date="2023-05" db="EMBL/GenBank/DDBJ databases">
        <title>Mariniplasma microaerophilum sp. nov., a novel anaerobic mollicute isolated from terrestrial mud volcano, Taman Peninsula, Russia.</title>
        <authorList>
            <person name="Khomyakova M.A."/>
            <person name="Merkel A.Y."/>
            <person name="Slobodkin A.I."/>
        </authorList>
    </citation>
    <scope>NUCLEOTIDE SEQUENCE</scope>
    <source>
        <strain evidence="9">M4Ah</strain>
    </source>
</reference>
<feature type="binding site" evidence="7">
    <location>
        <position position="378"/>
    </location>
    <ligand>
        <name>Mg(2+)</name>
        <dbReference type="ChEBI" id="CHEBI:18420"/>
    </ligand>
</feature>
<dbReference type="InterPro" id="IPR023865">
    <property type="entry name" value="Aliphatic_acid_kinase_CS"/>
</dbReference>
<comment type="pathway">
    <text evidence="7">Metabolic intermediate biosynthesis; acetyl-CoA biosynthesis; acetyl-CoA from acetate: step 1/2.</text>
</comment>
<dbReference type="PROSITE" id="PS01075">
    <property type="entry name" value="ACETATE_KINASE_1"/>
    <property type="match status" value="1"/>
</dbReference>
<dbReference type="PROSITE" id="PS01076">
    <property type="entry name" value="ACETATE_KINASE_2"/>
    <property type="match status" value="1"/>
</dbReference>
<dbReference type="GO" id="GO:0006083">
    <property type="term" value="P:acetate metabolic process"/>
    <property type="evidence" value="ECO:0007669"/>
    <property type="project" value="TreeGrafter"/>
</dbReference>
<accession>A0AAW6U3Q6</accession>
<dbReference type="Pfam" id="PF00871">
    <property type="entry name" value="Acetate_kinase"/>
    <property type="match status" value="1"/>
</dbReference>
<dbReference type="PIRSF" id="PIRSF000722">
    <property type="entry name" value="Acetate_prop_kin"/>
    <property type="match status" value="1"/>
</dbReference>